<evidence type="ECO:0000313" key="2">
    <source>
        <dbReference type="Proteomes" id="UP000281553"/>
    </source>
</evidence>
<dbReference type="OrthoDB" id="10264738at2759"/>
<evidence type="ECO:0000313" key="1">
    <source>
        <dbReference type="EMBL" id="VDK88657.1"/>
    </source>
</evidence>
<dbReference type="EMBL" id="UYRU01045123">
    <property type="protein sequence ID" value="VDK88657.1"/>
    <property type="molecule type" value="Genomic_DNA"/>
</dbReference>
<accession>A0A3P6TSV9</accession>
<dbReference type="AlphaFoldDB" id="A0A3P6TSV9"/>
<sequence length="169" mass="19156">MWVKHFGEDCLKAWEGWNYAEFFLLLKYILISRWLRLSGEKLRAKLPSTVLTSGAKSSPFRILELQVDTLLSNLAMASPDLVAHLRDASRSSGVTDFLKEGTPTAADPSDRVVEWIRRHDLFECVRTLKGMFSDSDFVQLEARIGQKEPWIPSMKELETDPVGSIKALS</sequence>
<name>A0A3P6TSV9_DIBLA</name>
<keyword evidence="2" id="KW-1185">Reference proteome</keyword>
<gene>
    <name evidence="1" type="ORF">DILT_LOCUS4250</name>
</gene>
<proteinExistence type="predicted"/>
<reference evidence="1 2" key="1">
    <citation type="submission" date="2018-11" db="EMBL/GenBank/DDBJ databases">
        <authorList>
            <consortium name="Pathogen Informatics"/>
        </authorList>
    </citation>
    <scope>NUCLEOTIDE SEQUENCE [LARGE SCALE GENOMIC DNA]</scope>
</reference>
<organism evidence="1 2">
    <name type="scientific">Dibothriocephalus latus</name>
    <name type="common">Fish tapeworm</name>
    <name type="synonym">Diphyllobothrium latum</name>
    <dbReference type="NCBI Taxonomy" id="60516"/>
    <lineage>
        <taxon>Eukaryota</taxon>
        <taxon>Metazoa</taxon>
        <taxon>Spiralia</taxon>
        <taxon>Lophotrochozoa</taxon>
        <taxon>Platyhelminthes</taxon>
        <taxon>Cestoda</taxon>
        <taxon>Eucestoda</taxon>
        <taxon>Diphyllobothriidea</taxon>
        <taxon>Diphyllobothriidae</taxon>
        <taxon>Dibothriocephalus</taxon>
    </lineage>
</organism>
<protein>
    <submittedName>
        <fullName evidence="1">Uncharacterized protein</fullName>
    </submittedName>
</protein>
<dbReference type="Proteomes" id="UP000281553">
    <property type="component" value="Unassembled WGS sequence"/>
</dbReference>